<evidence type="ECO:0000259" key="4">
    <source>
        <dbReference type="Pfam" id="PF00135"/>
    </source>
</evidence>
<keyword evidence="2 3" id="KW-0378">Hydrolase</keyword>
<dbReference type="PROSITE" id="PS00941">
    <property type="entry name" value="CARBOXYLESTERASE_B_2"/>
    <property type="match status" value="1"/>
</dbReference>
<evidence type="ECO:0000256" key="2">
    <source>
        <dbReference type="ARBA" id="ARBA00022801"/>
    </source>
</evidence>
<reference evidence="5 6" key="1">
    <citation type="submission" date="2016-03" db="EMBL/GenBank/DDBJ databases">
        <authorList>
            <person name="Ploux O."/>
        </authorList>
    </citation>
    <scope>NUCLEOTIDE SEQUENCE [LARGE SCALE GENOMIC DNA]</scope>
    <source>
        <strain evidence="5 6">UAMH 11012</strain>
    </source>
</reference>
<keyword evidence="3" id="KW-0732">Signal</keyword>
<dbReference type="OrthoDB" id="408631at2759"/>
<comment type="similarity">
    <text evidence="1 3">Belongs to the type-B carboxylesterase/lipase family.</text>
</comment>
<evidence type="ECO:0000256" key="3">
    <source>
        <dbReference type="RuleBase" id="RU361235"/>
    </source>
</evidence>
<dbReference type="PROSITE" id="PS00122">
    <property type="entry name" value="CARBOXYLESTERASE_B_1"/>
    <property type="match status" value="1"/>
</dbReference>
<protein>
    <recommendedName>
        <fullName evidence="3">Carboxylic ester hydrolase</fullName>
        <ecNumber evidence="3">3.1.1.-</ecNumber>
    </recommendedName>
</protein>
<feature type="domain" description="Carboxylesterase type B" evidence="4">
    <location>
        <begin position="173"/>
        <end position="636"/>
    </location>
</feature>
<dbReference type="InterPro" id="IPR019819">
    <property type="entry name" value="Carboxylesterase_B_CS"/>
</dbReference>
<dbReference type="PANTHER" id="PTHR43142:SF3">
    <property type="entry name" value="PUTATIVE (AFU_ORTHOLOGUE AFUA_3G09070)-RELATED"/>
    <property type="match status" value="1"/>
</dbReference>
<proteinExistence type="inferred from homology"/>
<dbReference type="Proteomes" id="UP000184330">
    <property type="component" value="Unassembled WGS sequence"/>
</dbReference>
<dbReference type="EMBL" id="FJOG01000051">
    <property type="protein sequence ID" value="CZR68152.1"/>
    <property type="molecule type" value="Genomic_DNA"/>
</dbReference>
<evidence type="ECO:0000256" key="1">
    <source>
        <dbReference type="ARBA" id="ARBA00005964"/>
    </source>
</evidence>
<name>A0A1L7XT01_9HELO</name>
<dbReference type="GO" id="GO:0016787">
    <property type="term" value="F:hydrolase activity"/>
    <property type="evidence" value="ECO:0007669"/>
    <property type="project" value="UniProtKB-KW"/>
</dbReference>
<dbReference type="SUPFAM" id="SSF53474">
    <property type="entry name" value="alpha/beta-Hydrolases"/>
    <property type="match status" value="1"/>
</dbReference>
<dbReference type="InterPro" id="IPR019826">
    <property type="entry name" value="Carboxylesterase_B_AS"/>
</dbReference>
<keyword evidence="6" id="KW-1185">Reference proteome</keyword>
<evidence type="ECO:0000313" key="6">
    <source>
        <dbReference type="Proteomes" id="UP000184330"/>
    </source>
</evidence>
<sequence length="681" mass="73430">MFAAVLLGFAAATQLVHAVPSPNSLGSDLTILINNDILGPQSPSAGSAIILLDSRSRESAADVCAALGEQLWSPQTETTSIQANLDYLAYASNYSANQQYWIAPSNTTPRAIDGRGHIWDNSTLSPHSRLPAFCTQSAPFSDSSTQNASAQWQVTVHSNKEYITGFRDRLSFRFLGVRYAPQPKRFTYSTAYTGTGNNASATSYGSQCVQSGGGSEDCLFLNIWTPYLPAHAGAPAQKLKPVMFWIHGGAFTGGTGNDPTFDGGNMASRGDVVMVAINYRLSTLGFLALDDGVTKGNFGIADQINALEWVRKNIQDFGGDPDRITVFGQSAGAASVRALLASPKSAGKFQGAIAQSNLGGGGYGTTYSSWLSIGTEMTMAATSILNATNCSVAASQADCLRGIDASTLVSLPTVARYLVVDGTYLTSSELLLNGSANPALRGVHIMEGLMRDDGAAIISYVQTTNLTTSLDSDGFNATSIIPSSLFPQPSSTNTSLDVFNVTSRVGTDTIFRCIDQAAAYSAELYEVFAPDQYFYEFNRSYQTPGFDPNAPVCDAPKTTEYPLGDPNQEYFKCHSGELYYVFGTLWYNGLPLRDWNDLSFSQFILDSWASFARSHNPNPDPGLLKARGYTNTTMEIETAGLWQPVKKGAEMRELEWRSKQVAFRDVEQCAALGWPLTYYSG</sequence>
<dbReference type="InterPro" id="IPR002018">
    <property type="entry name" value="CarbesteraseB"/>
</dbReference>
<dbReference type="InterPro" id="IPR029058">
    <property type="entry name" value="AB_hydrolase_fold"/>
</dbReference>
<dbReference type="EC" id="3.1.1.-" evidence="3"/>
<feature type="signal peptide" evidence="3">
    <location>
        <begin position="1"/>
        <end position="18"/>
    </location>
</feature>
<organism evidence="5 6">
    <name type="scientific">Phialocephala subalpina</name>
    <dbReference type="NCBI Taxonomy" id="576137"/>
    <lineage>
        <taxon>Eukaryota</taxon>
        <taxon>Fungi</taxon>
        <taxon>Dikarya</taxon>
        <taxon>Ascomycota</taxon>
        <taxon>Pezizomycotina</taxon>
        <taxon>Leotiomycetes</taxon>
        <taxon>Helotiales</taxon>
        <taxon>Mollisiaceae</taxon>
        <taxon>Phialocephala</taxon>
        <taxon>Phialocephala fortinii species complex</taxon>
    </lineage>
</organism>
<evidence type="ECO:0000313" key="5">
    <source>
        <dbReference type="EMBL" id="CZR68152.1"/>
    </source>
</evidence>
<dbReference type="Gene3D" id="3.40.50.1820">
    <property type="entry name" value="alpha/beta hydrolase"/>
    <property type="match status" value="1"/>
</dbReference>
<dbReference type="AlphaFoldDB" id="A0A1L7XT01"/>
<dbReference type="STRING" id="576137.A0A1L7XT01"/>
<dbReference type="PANTHER" id="PTHR43142">
    <property type="entry name" value="CARBOXYLIC ESTER HYDROLASE"/>
    <property type="match status" value="1"/>
</dbReference>
<gene>
    <name evidence="5" type="ORF">PAC_18051</name>
</gene>
<accession>A0A1L7XT01</accession>
<dbReference type="Pfam" id="PF00135">
    <property type="entry name" value="COesterase"/>
    <property type="match status" value="1"/>
</dbReference>
<feature type="chain" id="PRO_5011809637" description="Carboxylic ester hydrolase" evidence="3">
    <location>
        <begin position="19"/>
        <end position="681"/>
    </location>
</feature>